<evidence type="ECO:0000313" key="2">
    <source>
        <dbReference type="EMBL" id="PXF30430.1"/>
    </source>
</evidence>
<proteinExistence type="predicted"/>
<keyword evidence="1" id="KW-0812">Transmembrane</keyword>
<gene>
    <name evidence="2" type="ORF">WH50_15285</name>
</gene>
<comment type="caution">
    <text evidence="2">The sequence shown here is derived from an EMBL/GenBank/DDBJ whole genome shotgun (WGS) entry which is preliminary data.</text>
</comment>
<name>A0ABX5LUT7_9GAMM</name>
<keyword evidence="3" id="KW-1185">Reference proteome</keyword>
<dbReference type="RefSeq" id="WP_110188103.1">
    <property type="nucleotide sequence ID" value="NZ_LAPT01000076.1"/>
</dbReference>
<dbReference type="EMBL" id="LAPT01000076">
    <property type="protein sequence ID" value="PXF30430.1"/>
    <property type="molecule type" value="Genomic_DNA"/>
</dbReference>
<dbReference type="Pfam" id="PF11444">
    <property type="entry name" value="DUF2895"/>
    <property type="match status" value="1"/>
</dbReference>
<organism evidence="2 3">
    <name type="scientific">Pokkaliibacter plantistimulans</name>
    <dbReference type="NCBI Taxonomy" id="1635171"/>
    <lineage>
        <taxon>Bacteria</taxon>
        <taxon>Pseudomonadati</taxon>
        <taxon>Pseudomonadota</taxon>
        <taxon>Gammaproteobacteria</taxon>
        <taxon>Oceanospirillales</taxon>
        <taxon>Balneatrichaceae</taxon>
        <taxon>Pokkaliibacter</taxon>
    </lineage>
</organism>
<keyword evidence="1" id="KW-0472">Membrane</keyword>
<keyword evidence="2" id="KW-0449">Lipoprotein</keyword>
<protein>
    <submittedName>
        <fullName evidence="2">Lipoprotein</fullName>
    </submittedName>
</protein>
<evidence type="ECO:0000313" key="3">
    <source>
        <dbReference type="Proteomes" id="UP000248090"/>
    </source>
</evidence>
<keyword evidence="1" id="KW-1133">Transmembrane helix</keyword>
<sequence>MSRHRTALSSRDSHISSLRLVIVLLAALAGWTSWGWYTAPRHLTVHNPPDLRSGSTRAWWEVPPSTVYSFALYIFQQLNYWPRDGESDYRERIETLRAYFTPSCKAWLDSDYQRRMGSQELTDRVRSVAEIPGRGVSDDRVHIKDRDHWVVDLELMLTESVHGESVKKLAMVHPLKVVRWDMNPEANPFGLALDCYDSLPERLDGSVMEEGK</sequence>
<dbReference type="NCBIfam" id="TIGR03746">
    <property type="entry name" value="conj_TIGR03746"/>
    <property type="match status" value="1"/>
</dbReference>
<evidence type="ECO:0000256" key="1">
    <source>
        <dbReference type="SAM" id="Phobius"/>
    </source>
</evidence>
<feature type="transmembrane region" description="Helical" evidence="1">
    <location>
        <begin position="20"/>
        <end position="37"/>
    </location>
</feature>
<accession>A0ABX5LUT7</accession>
<reference evidence="2 3" key="1">
    <citation type="submission" date="2015-03" db="EMBL/GenBank/DDBJ databases">
        <authorList>
            <person name="Krishnan R."/>
            <person name="Midha S."/>
            <person name="Patil P.B."/>
            <person name="Rameshkumar N."/>
        </authorList>
    </citation>
    <scope>NUCLEOTIDE SEQUENCE [LARGE SCALE GENOMIC DNA]</scope>
    <source>
        <strain evidence="2 3">L1E11</strain>
    </source>
</reference>
<dbReference type="InterPro" id="IPR021548">
    <property type="entry name" value="DUF2895"/>
</dbReference>
<dbReference type="Proteomes" id="UP000248090">
    <property type="component" value="Unassembled WGS sequence"/>
</dbReference>